<keyword evidence="3" id="KW-1185">Reference proteome</keyword>
<evidence type="ECO:0000313" key="3">
    <source>
        <dbReference type="Proteomes" id="UP001595710"/>
    </source>
</evidence>
<name>A0ABV7WQ58_9GAMM</name>
<dbReference type="RefSeq" id="WP_216001401.1">
    <property type="nucleotide sequence ID" value="NZ_JAUFQI010000001.1"/>
</dbReference>
<protein>
    <submittedName>
        <fullName evidence="2">Pilus assembly protein PilP</fullName>
    </submittedName>
</protein>
<accession>A0ABV7WQ58</accession>
<comment type="caution">
    <text evidence="2">The sequence shown here is derived from an EMBL/GenBank/DDBJ whole genome shotgun (WGS) entry which is preliminary data.</text>
</comment>
<dbReference type="PIRSF" id="PIRSF016481">
    <property type="entry name" value="Pilus_assembly_PilP"/>
    <property type="match status" value="1"/>
</dbReference>
<feature type="chain" id="PRO_5046202061" evidence="1">
    <location>
        <begin position="21"/>
        <end position="182"/>
    </location>
</feature>
<dbReference type="Pfam" id="PF04351">
    <property type="entry name" value="PilP"/>
    <property type="match status" value="1"/>
</dbReference>
<sequence>MMKKSLLLPLAVVSVLTACVQQDPLTDLKAYVNEQDSRPKGTIPPPPEFIPPDLVSYTASGNRSPFEVPRPIELIQEERAAPKSNVKPDFDRVKEYLETFRIENITMVGTLNGLDEEEVLWALVKDGQSEVHRVKVGNYLGRNFGRIIDISETQIDLIEIVPSGNDNWVERPRAIVLDGIEQ</sequence>
<dbReference type="Proteomes" id="UP001595710">
    <property type="component" value="Unassembled WGS sequence"/>
</dbReference>
<dbReference type="InterPro" id="IPR007446">
    <property type="entry name" value="PilP"/>
</dbReference>
<keyword evidence="1" id="KW-0732">Signal</keyword>
<proteinExistence type="predicted"/>
<evidence type="ECO:0000313" key="2">
    <source>
        <dbReference type="EMBL" id="MFC3700153.1"/>
    </source>
</evidence>
<reference evidence="3" key="1">
    <citation type="journal article" date="2019" name="Int. J. Syst. Evol. Microbiol.">
        <title>The Global Catalogue of Microorganisms (GCM) 10K type strain sequencing project: providing services to taxonomists for standard genome sequencing and annotation.</title>
        <authorList>
            <consortium name="The Broad Institute Genomics Platform"/>
            <consortium name="The Broad Institute Genome Sequencing Center for Infectious Disease"/>
            <person name="Wu L."/>
            <person name="Ma J."/>
        </authorList>
    </citation>
    <scope>NUCLEOTIDE SEQUENCE [LARGE SCALE GENOMIC DNA]</scope>
    <source>
        <strain evidence="3">CECT 8288</strain>
    </source>
</reference>
<gene>
    <name evidence="2" type="ORF">ACFOND_00765</name>
</gene>
<dbReference type="EMBL" id="JBHRYN010000003">
    <property type="protein sequence ID" value="MFC3700153.1"/>
    <property type="molecule type" value="Genomic_DNA"/>
</dbReference>
<dbReference type="PROSITE" id="PS51257">
    <property type="entry name" value="PROKAR_LIPOPROTEIN"/>
    <property type="match status" value="1"/>
</dbReference>
<evidence type="ECO:0000256" key="1">
    <source>
        <dbReference type="SAM" id="SignalP"/>
    </source>
</evidence>
<feature type="signal peptide" evidence="1">
    <location>
        <begin position="1"/>
        <end position="20"/>
    </location>
</feature>
<organism evidence="2 3">
    <name type="scientific">Reinekea marina</name>
    <dbReference type="NCBI Taxonomy" id="1310421"/>
    <lineage>
        <taxon>Bacteria</taxon>
        <taxon>Pseudomonadati</taxon>
        <taxon>Pseudomonadota</taxon>
        <taxon>Gammaproteobacteria</taxon>
        <taxon>Oceanospirillales</taxon>
        <taxon>Saccharospirillaceae</taxon>
        <taxon>Reinekea</taxon>
    </lineage>
</organism>